<keyword evidence="2" id="KW-1185">Reference proteome</keyword>
<organism evidence="1 2">
    <name type="scientific">Yoonia maricola</name>
    <dbReference type="NCBI Taxonomy" id="420999"/>
    <lineage>
        <taxon>Bacteria</taxon>
        <taxon>Pseudomonadati</taxon>
        <taxon>Pseudomonadota</taxon>
        <taxon>Alphaproteobacteria</taxon>
        <taxon>Rhodobacterales</taxon>
        <taxon>Paracoccaceae</taxon>
        <taxon>Yoonia</taxon>
    </lineage>
</organism>
<gene>
    <name evidence="1" type="ORF">BC777_1891</name>
</gene>
<accession>A0A2M8WQ40</accession>
<dbReference type="RefSeq" id="WP_133122534.1">
    <property type="nucleotide sequence ID" value="NZ_PGTY01000001.1"/>
</dbReference>
<proteinExistence type="predicted"/>
<name>A0A2M8WQ40_9RHOB</name>
<protein>
    <submittedName>
        <fullName evidence="1">Uncharacterized protein</fullName>
    </submittedName>
</protein>
<dbReference type="EMBL" id="PGTY01000001">
    <property type="protein sequence ID" value="PJI93024.1"/>
    <property type="molecule type" value="Genomic_DNA"/>
</dbReference>
<reference evidence="1 2" key="1">
    <citation type="submission" date="2017-11" db="EMBL/GenBank/DDBJ databases">
        <title>Genomic Encyclopedia of Archaeal and Bacterial Type Strains, Phase II (KMG-II): From Individual Species to Whole Genera.</title>
        <authorList>
            <person name="Goeker M."/>
        </authorList>
    </citation>
    <scope>NUCLEOTIDE SEQUENCE [LARGE SCALE GENOMIC DNA]</scope>
    <source>
        <strain evidence="1 2">DSM 29128</strain>
    </source>
</reference>
<evidence type="ECO:0000313" key="1">
    <source>
        <dbReference type="EMBL" id="PJI93024.1"/>
    </source>
</evidence>
<sequence>MKQLAVIATLSAAPLAADPLDLIDYEALFAARAADVMDVSETRSLLRIGDVTLIRDETLPRGYTGLDEGGQGAMGCFVSILATIESAMQACEAELPAAQVDMQTAYRAQALTFYANNVVPPVAFEMVEQRYNALVASQIEGARPFCSNLDLVTTLADRIFSSEGAEEVKGMMSTPRLPVANPCL</sequence>
<evidence type="ECO:0000313" key="2">
    <source>
        <dbReference type="Proteomes" id="UP000228531"/>
    </source>
</evidence>
<dbReference type="AlphaFoldDB" id="A0A2M8WQ40"/>
<dbReference type="Proteomes" id="UP000228531">
    <property type="component" value="Unassembled WGS sequence"/>
</dbReference>
<dbReference type="OrthoDB" id="7863598at2"/>
<comment type="caution">
    <text evidence="1">The sequence shown here is derived from an EMBL/GenBank/DDBJ whole genome shotgun (WGS) entry which is preliminary data.</text>
</comment>